<sequence length="75" mass="8020">MIEQILAYCGPYQAANIDDLRGHKGEGVECLLLKGERVIGTATEWANDGPITLDIPTEEGSRICEATTNSAPKSS</sequence>
<gene>
    <name evidence="1" type="ORF">BZM27_51340</name>
</gene>
<proteinExistence type="predicted"/>
<organism evidence="1 2">
    <name type="scientific">Paraburkholderia steynii</name>
    <dbReference type="NCBI Taxonomy" id="1245441"/>
    <lineage>
        <taxon>Bacteria</taxon>
        <taxon>Pseudomonadati</taxon>
        <taxon>Pseudomonadota</taxon>
        <taxon>Betaproteobacteria</taxon>
        <taxon>Burkholderiales</taxon>
        <taxon>Burkholderiaceae</taxon>
        <taxon>Paraburkholderia</taxon>
    </lineage>
</organism>
<reference evidence="1 2" key="1">
    <citation type="submission" date="2017-02" db="EMBL/GenBank/DDBJ databases">
        <title>Paraburkholderia sophoroidis sp. nov. and Paraburkholderia steynii sp. nov. rhizobial symbionts of the fynbos legume Hypocalyptus sophoroides.</title>
        <authorList>
            <person name="Steenkamp E.T."/>
            <person name="Beukes C.W."/>
            <person name="Van Zyl E."/>
            <person name="Avontuur J."/>
            <person name="Chan W.Y."/>
            <person name="Hassen A."/>
            <person name="Palmer M."/>
            <person name="Mthombeni L."/>
            <person name="Phalane F."/>
            <person name="Sereme K."/>
            <person name="Venter S.N."/>
        </authorList>
    </citation>
    <scope>NUCLEOTIDE SEQUENCE [LARGE SCALE GENOMIC DNA]</scope>
    <source>
        <strain evidence="1 2">HC1.1ba</strain>
    </source>
</reference>
<protein>
    <submittedName>
        <fullName evidence="1">Uncharacterized protein</fullName>
    </submittedName>
</protein>
<dbReference type="AlphaFoldDB" id="A0A4R0X8Q9"/>
<evidence type="ECO:0000313" key="1">
    <source>
        <dbReference type="EMBL" id="TCG03049.1"/>
    </source>
</evidence>
<comment type="caution">
    <text evidence="1">The sequence shown here is derived from an EMBL/GenBank/DDBJ whole genome shotgun (WGS) entry which is preliminary data.</text>
</comment>
<dbReference type="Proteomes" id="UP000294200">
    <property type="component" value="Unassembled WGS sequence"/>
</dbReference>
<accession>A0A4R0X8Q9</accession>
<evidence type="ECO:0000313" key="2">
    <source>
        <dbReference type="Proteomes" id="UP000294200"/>
    </source>
</evidence>
<dbReference type="EMBL" id="MWML01000546">
    <property type="protein sequence ID" value="TCG03049.1"/>
    <property type="molecule type" value="Genomic_DNA"/>
</dbReference>
<keyword evidence="2" id="KW-1185">Reference proteome</keyword>
<name>A0A4R0X8Q9_9BURK</name>